<dbReference type="PROSITE" id="PS51186">
    <property type="entry name" value="GNAT"/>
    <property type="match status" value="1"/>
</dbReference>
<accession>A0A7X0TW04</accession>
<evidence type="ECO:0000313" key="3">
    <source>
        <dbReference type="Proteomes" id="UP000565579"/>
    </source>
</evidence>
<feature type="domain" description="N-acetyltransferase" evidence="1">
    <location>
        <begin position="1"/>
        <end position="150"/>
    </location>
</feature>
<comment type="caution">
    <text evidence="2">The sequence shown here is derived from an EMBL/GenBank/DDBJ whole genome shotgun (WGS) entry which is preliminary data.</text>
</comment>
<dbReference type="RefSeq" id="WP_185100788.1">
    <property type="nucleotide sequence ID" value="NZ_BAAAXY010000178.1"/>
</dbReference>
<reference evidence="2 3" key="1">
    <citation type="submission" date="2020-08" db="EMBL/GenBank/DDBJ databases">
        <title>Sequencing the genomes of 1000 actinobacteria strains.</title>
        <authorList>
            <person name="Klenk H.-P."/>
        </authorList>
    </citation>
    <scope>NUCLEOTIDE SEQUENCE [LARGE SCALE GENOMIC DNA]</scope>
    <source>
        <strain evidence="2 3">DSM 43768</strain>
    </source>
</reference>
<dbReference type="EMBL" id="JACHMI010000001">
    <property type="protein sequence ID" value="MBB6546032.1"/>
    <property type="molecule type" value="Genomic_DNA"/>
</dbReference>
<keyword evidence="3" id="KW-1185">Reference proteome</keyword>
<organism evidence="2 3">
    <name type="scientific">Nonomuraea rubra</name>
    <dbReference type="NCBI Taxonomy" id="46180"/>
    <lineage>
        <taxon>Bacteria</taxon>
        <taxon>Bacillati</taxon>
        <taxon>Actinomycetota</taxon>
        <taxon>Actinomycetes</taxon>
        <taxon>Streptosporangiales</taxon>
        <taxon>Streptosporangiaceae</taxon>
        <taxon>Nonomuraea</taxon>
    </lineage>
</organism>
<gene>
    <name evidence="2" type="ORF">HD593_000827</name>
</gene>
<name>A0A7X0TW04_9ACTN</name>
<dbReference type="GO" id="GO:0016747">
    <property type="term" value="F:acyltransferase activity, transferring groups other than amino-acyl groups"/>
    <property type="evidence" value="ECO:0007669"/>
    <property type="project" value="InterPro"/>
</dbReference>
<dbReference type="Proteomes" id="UP000565579">
    <property type="component" value="Unassembled WGS sequence"/>
</dbReference>
<sequence length="177" mass="19818">MIIRECREDDLVTLERHLPSGRTRIHEARFHRQQQGSSTFLTAWIDDVPVGHGEIRWGGCAAVEVRERFPGCPELNGLAVWPPERQSSGIGTAVIGAAESIAVRRGNRHLGLGVDDHNVRAAALYLRLGYEETGCRYLDRYHYVDDQGVRHDVADPCRFLIKPLGDSRDGVVEHGLE</sequence>
<dbReference type="AlphaFoldDB" id="A0A7X0TW04"/>
<dbReference type="InterPro" id="IPR016181">
    <property type="entry name" value="Acyl_CoA_acyltransferase"/>
</dbReference>
<dbReference type="CDD" id="cd04301">
    <property type="entry name" value="NAT_SF"/>
    <property type="match status" value="1"/>
</dbReference>
<dbReference type="Pfam" id="PF00583">
    <property type="entry name" value="Acetyltransf_1"/>
    <property type="match status" value="1"/>
</dbReference>
<dbReference type="SUPFAM" id="SSF55729">
    <property type="entry name" value="Acyl-CoA N-acyltransferases (Nat)"/>
    <property type="match status" value="1"/>
</dbReference>
<keyword evidence="2" id="KW-0808">Transferase</keyword>
<dbReference type="InterPro" id="IPR000182">
    <property type="entry name" value="GNAT_dom"/>
</dbReference>
<evidence type="ECO:0000313" key="2">
    <source>
        <dbReference type="EMBL" id="MBB6546032.1"/>
    </source>
</evidence>
<proteinExistence type="predicted"/>
<evidence type="ECO:0000259" key="1">
    <source>
        <dbReference type="PROSITE" id="PS51186"/>
    </source>
</evidence>
<protein>
    <submittedName>
        <fullName evidence="2">GNAT superfamily N-acetyltransferase</fullName>
    </submittedName>
</protein>
<dbReference type="Gene3D" id="3.40.630.30">
    <property type="match status" value="1"/>
</dbReference>